<dbReference type="InterPro" id="IPR011083">
    <property type="entry name" value="Phage_tail_collar_dom"/>
</dbReference>
<dbReference type="InterPro" id="IPR037053">
    <property type="entry name" value="Phage_tail_collar_dom_sf"/>
</dbReference>
<sequence length="183" mass="19279">MENYLGEIRLFPYTQIPRGWVVCSGQTLPIAQNQALFSLLGVYYGGNGTTTFMLPNLNGRTIVGTGTSKSGSSYQIGQAAGTETVTLTTPNLPAHTHLVSANTSYDTGSPNTNYFANPNTPTSPSQPGQNTGTVNLFAPAGGPLVNMAPCITNTGGSQPHTNRMPYLALNFCIATQGIYPSRS</sequence>
<dbReference type="EMBL" id="FNBN01000002">
    <property type="protein sequence ID" value="SDF67532.1"/>
    <property type="molecule type" value="Genomic_DNA"/>
</dbReference>
<accession>A0A1G7N0P6</accession>
<dbReference type="SUPFAM" id="SSF88874">
    <property type="entry name" value="Receptor-binding domain of short tail fibre protein gp12"/>
    <property type="match status" value="1"/>
</dbReference>
<name>A0A1G7N0P6_CHIFI</name>
<dbReference type="RefSeq" id="WP_089831137.1">
    <property type="nucleotide sequence ID" value="NZ_FNBN01000002.1"/>
</dbReference>
<gene>
    <name evidence="2" type="ORF">SAMN04488121_102625</name>
</gene>
<evidence type="ECO:0000259" key="1">
    <source>
        <dbReference type="Pfam" id="PF07484"/>
    </source>
</evidence>
<organism evidence="2 3">
    <name type="scientific">Chitinophaga filiformis</name>
    <name type="common">Myxococcus filiformis</name>
    <name type="synonym">Flexibacter filiformis</name>
    <dbReference type="NCBI Taxonomy" id="104663"/>
    <lineage>
        <taxon>Bacteria</taxon>
        <taxon>Pseudomonadati</taxon>
        <taxon>Bacteroidota</taxon>
        <taxon>Chitinophagia</taxon>
        <taxon>Chitinophagales</taxon>
        <taxon>Chitinophagaceae</taxon>
        <taxon>Chitinophaga</taxon>
    </lineage>
</organism>
<proteinExistence type="predicted"/>
<dbReference type="Pfam" id="PF07484">
    <property type="entry name" value="Collar"/>
    <property type="match status" value="1"/>
</dbReference>
<feature type="domain" description="Phage tail collar" evidence="1">
    <location>
        <begin position="6"/>
        <end position="62"/>
    </location>
</feature>
<dbReference type="STRING" id="104663.SAMN04488121_102625"/>
<protein>
    <submittedName>
        <fullName evidence="2">Microcystin-dependent protein</fullName>
    </submittedName>
</protein>
<dbReference type="Proteomes" id="UP000199045">
    <property type="component" value="Unassembled WGS sequence"/>
</dbReference>
<dbReference type="Gene3D" id="3.90.1340.10">
    <property type="entry name" value="Phage tail collar domain"/>
    <property type="match status" value="1"/>
</dbReference>
<evidence type="ECO:0000313" key="3">
    <source>
        <dbReference type="Proteomes" id="UP000199045"/>
    </source>
</evidence>
<evidence type="ECO:0000313" key="2">
    <source>
        <dbReference type="EMBL" id="SDF67532.1"/>
    </source>
</evidence>
<reference evidence="2 3" key="1">
    <citation type="submission" date="2016-10" db="EMBL/GenBank/DDBJ databases">
        <authorList>
            <person name="de Groot N.N."/>
        </authorList>
    </citation>
    <scope>NUCLEOTIDE SEQUENCE [LARGE SCALE GENOMIC DNA]</scope>
    <source>
        <strain evidence="2 3">DSM 527</strain>
    </source>
</reference>
<dbReference type="OrthoDB" id="9810174at2"/>
<dbReference type="AlphaFoldDB" id="A0A1G7N0P6"/>